<dbReference type="Pfam" id="PF03880">
    <property type="entry name" value="DbpA"/>
    <property type="match status" value="1"/>
</dbReference>
<dbReference type="GO" id="GO:0005829">
    <property type="term" value="C:cytosol"/>
    <property type="evidence" value="ECO:0007669"/>
    <property type="project" value="TreeGrafter"/>
</dbReference>
<dbReference type="InterPro" id="IPR027417">
    <property type="entry name" value="P-loop_NTPase"/>
</dbReference>
<dbReference type="InterPro" id="IPR044742">
    <property type="entry name" value="DEAD/DEAH_RhlB"/>
</dbReference>
<dbReference type="GO" id="GO:0005524">
    <property type="term" value="F:ATP binding"/>
    <property type="evidence" value="ECO:0007669"/>
    <property type="project" value="UniProtKB-KW"/>
</dbReference>
<evidence type="ECO:0000256" key="3">
    <source>
        <dbReference type="ARBA" id="ARBA00022806"/>
    </source>
</evidence>
<dbReference type="InterPro" id="IPR005580">
    <property type="entry name" value="DbpA/CsdA_RNA-bd_dom"/>
</dbReference>
<dbReference type="Pfam" id="PF00271">
    <property type="entry name" value="Helicase_C"/>
    <property type="match status" value="1"/>
</dbReference>
<keyword evidence="4" id="KW-0067">ATP-binding</keyword>
<dbReference type="InterPro" id="IPR001650">
    <property type="entry name" value="Helicase_C-like"/>
</dbReference>
<dbReference type="InterPro" id="IPR000629">
    <property type="entry name" value="RNA-helicase_DEAD-box_CS"/>
</dbReference>
<dbReference type="InterPro" id="IPR011545">
    <property type="entry name" value="DEAD/DEAH_box_helicase_dom"/>
</dbReference>
<keyword evidence="1" id="KW-0547">Nucleotide-binding</keyword>
<dbReference type="SMART" id="SM00490">
    <property type="entry name" value="HELICc"/>
    <property type="match status" value="1"/>
</dbReference>
<dbReference type="PANTHER" id="PTHR47959">
    <property type="entry name" value="ATP-DEPENDENT RNA HELICASE RHLE-RELATED"/>
    <property type="match status" value="1"/>
</dbReference>
<evidence type="ECO:0000259" key="6">
    <source>
        <dbReference type="PROSITE" id="PS51194"/>
    </source>
</evidence>
<evidence type="ECO:0000256" key="4">
    <source>
        <dbReference type="ARBA" id="ARBA00022840"/>
    </source>
</evidence>
<dbReference type="Pfam" id="PF00270">
    <property type="entry name" value="DEAD"/>
    <property type="match status" value="1"/>
</dbReference>
<keyword evidence="3" id="KW-0347">Helicase</keyword>
<evidence type="ECO:0000256" key="1">
    <source>
        <dbReference type="ARBA" id="ARBA00022741"/>
    </source>
</evidence>
<dbReference type="PROSITE" id="PS00039">
    <property type="entry name" value="DEAD_ATP_HELICASE"/>
    <property type="match status" value="1"/>
</dbReference>
<dbReference type="CDD" id="cd12252">
    <property type="entry name" value="RRM_DbpA"/>
    <property type="match status" value="1"/>
</dbReference>
<comment type="caution">
    <text evidence="7">The sequence shown here is derived from an EMBL/GenBank/DDBJ whole genome shotgun (WGS) entry which is preliminary data.</text>
</comment>
<dbReference type="InterPro" id="IPR050079">
    <property type="entry name" value="DEAD_box_RNA_helicase"/>
</dbReference>
<dbReference type="CDD" id="cd00268">
    <property type="entry name" value="DEADc"/>
    <property type="match status" value="1"/>
</dbReference>
<dbReference type="Gene3D" id="3.40.50.300">
    <property type="entry name" value="P-loop containing nucleotide triphosphate hydrolases"/>
    <property type="match status" value="2"/>
</dbReference>
<dbReference type="EMBL" id="LNQE01000858">
    <property type="protein sequence ID" value="KUG24179.1"/>
    <property type="molecule type" value="Genomic_DNA"/>
</dbReference>
<feature type="domain" description="Helicase C-terminal" evidence="6">
    <location>
        <begin position="216"/>
        <end position="357"/>
    </location>
</feature>
<dbReference type="GO" id="GO:0003724">
    <property type="term" value="F:RNA helicase activity"/>
    <property type="evidence" value="ECO:0007669"/>
    <property type="project" value="TreeGrafter"/>
</dbReference>
<dbReference type="CDD" id="cd18787">
    <property type="entry name" value="SF2_C_DEAD"/>
    <property type="match status" value="1"/>
</dbReference>
<feature type="domain" description="Helicase ATP-binding" evidence="5">
    <location>
        <begin position="15"/>
        <end position="186"/>
    </location>
</feature>
<dbReference type="GO" id="GO:0003676">
    <property type="term" value="F:nucleic acid binding"/>
    <property type="evidence" value="ECO:0007669"/>
    <property type="project" value="InterPro"/>
</dbReference>
<name>A0A0W8FV83_9ZZZZ</name>
<dbReference type="SMART" id="SM00487">
    <property type="entry name" value="DEXDc"/>
    <property type="match status" value="1"/>
</dbReference>
<dbReference type="PANTHER" id="PTHR47959:SF13">
    <property type="entry name" value="ATP-DEPENDENT RNA HELICASE RHLE"/>
    <property type="match status" value="1"/>
</dbReference>
<proteinExistence type="predicted"/>
<accession>A0A0W8FV83</accession>
<evidence type="ECO:0000256" key="2">
    <source>
        <dbReference type="ARBA" id="ARBA00022801"/>
    </source>
</evidence>
<dbReference type="PROSITE" id="PS51192">
    <property type="entry name" value="HELICASE_ATP_BIND_1"/>
    <property type="match status" value="1"/>
</dbReference>
<keyword evidence="2" id="KW-0378">Hydrolase</keyword>
<dbReference type="InterPro" id="IPR012677">
    <property type="entry name" value="Nucleotide-bd_a/b_plait_sf"/>
</dbReference>
<organism evidence="7">
    <name type="scientific">hydrocarbon metagenome</name>
    <dbReference type="NCBI Taxonomy" id="938273"/>
    <lineage>
        <taxon>unclassified sequences</taxon>
        <taxon>metagenomes</taxon>
        <taxon>ecological metagenomes</taxon>
    </lineage>
</organism>
<dbReference type="InterPro" id="IPR014001">
    <property type="entry name" value="Helicase_ATP-bd"/>
</dbReference>
<dbReference type="SUPFAM" id="SSF52540">
    <property type="entry name" value="P-loop containing nucleoside triphosphate hydrolases"/>
    <property type="match status" value="1"/>
</dbReference>
<dbReference type="Gene3D" id="3.30.70.330">
    <property type="match status" value="1"/>
</dbReference>
<protein>
    <submittedName>
        <fullName evidence="7">Cold-shock dead-box protein a</fullName>
    </submittedName>
</protein>
<evidence type="ECO:0000259" key="5">
    <source>
        <dbReference type="PROSITE" id="PS51192"/>
    </source>
</evidence>
<sequence length="553" mass="62498">MGFEIPMPVQQEVIPFLLQDTRDLVALAHTGTGKTAAYGIPIIQQIDPHSSKTQALVLAPTRELCLQITDDLTRLAQHIENLNIVAIYGGANIFTQIKQIGAGAQIVVATPGRMLDMLKRKKVNVSAINWLVLDEADEMLDMGFKDDLNAILSGTPEQKKVLLFSATMPREIEALARSYMKSPREITVGSKNMGAENIQHQYYVVHAKERYVALKRIADYYPDIYAIIFCRTKIETQEVADSLIKDGYNADALHGDLSQAQRDSVMNRFRTRNLQMLVATDVAARGIDVTNLTHIINYNLPDDIENYTHRSGRTGRAGKSGISIVIVGLKESFRVKQIEKQIGKKFEQVRIPTGKDVCEKQLLHLIEKVKNTEIQHQDIDVFLPAVYEQLKGISKEEIIQKFVSAEFNRFLSYYRNATDINVETKRDNSKTVSGSKNTSGSRTGGGSLVRLFINLGQMEKFNERKLKTYLLETANIPNLRISNIEVTRSCSFFEIDSQPAEFLMAKLKKEKYQDRRVQVEYADRGARKGGGRARNRDYAKATNAFFANKRKRR</sequence>
<dbReference type="PROSITE" id="PS51194">
    <property type="entry name" value="HELICASE_CTER"/>
    <property type="match status" value="1"/>
</dbReference>
<dbReference type="AlphaFoldDB" id="A0A0W8FV83"/>
<gene>
    <name evidence="7" type="ORF">ASZ90_006028</name>
</gene>
<reference evidence="7" key="1">
    <citation type="journal article" date="2015" name="Proc. Natl. Acad. Sci. U.S.A.">
        <title>Networks of energetic and metabolic interactions define dynamics in microbial communities.</title>
        <authorList>
            <person name="Embree M."/>
            <person name="Liu J.K."/>
            <person name="Al-Bassam M.M."/>
            <person name="Zengler K."/>
        </authorList>
    </citation>
    <scope>NUCLEOTIDE SEQUENCE</scope>
</reference>
<evidence type="ECO:0000313" key="7">
    <source>
        <dbReference type="EMBL" id="KUG24179.1"/>
    </source>
</evidence>
<dbReference type="GO" id="GO:0016787">
    <property type="term" value="F:hydrolase activity"/>
    <property type="evidence" value="ECO:0007669"/>
    <property type="project" value="UniProtKB-KW"/>
</dbReference>